<dbReference type="PROSITE" id="PS50213">
    <property type="entry name" value="FAS1"/>
    <property type="match status" value="2"/>
</dbReference>
<keyword evidence="3" id="KW-1185">Reference proteome</keyword>
<dbReference type="PANTHER" id="PTHR10900:SF77">
    <property type="entry name" value="FI19380P1"/>
    <property type="match status" value="1"/>
</dbReference>
<feature type="domain" description="FAS1" evidence="1">
    <location>
        <begin position="44"/>
        <end position="204"/>
    </location>
</feature>
<evidence type="ECO:0000313" key="3">
    <source>
        <dbReference type="Proteomes" id="UP000219281"/>
    </source>
</evidence>
<dbReference type="Proteomes" id="UP000219281">
    <property type="component" value="Unassembled WGS sequence"/>
</dbReference>
<dbReference type="InterPro" id="IPR036378">
    <property type="entry name" value="FAS1_dom_sf"/>
</dbReference>
<dbReference type="AlphaFoldDB" id="A0A285ZUL4"/>
<dbReference type="RefSeq" id="WP_097129684.1">
    <property type="nucleotide sequence ID" value="NZ_OCMT01000001.1"/>
</dbReference>
<dbReference type="PROSITE" id="PS51257">
    <property type="entry name" value="PROKAR_LIPOPROTEIN"/>
    <property type="match status" value="1"/>
</dbReference>
<dbReference type="SUPFAM" id="SSF82153">
    <property type="entry name" value="FAS1 domain"/>
    <property type="match status" value="2"/>
</dbReference>
<dbReference type="OrthoDB" id="624512at2"/>
<feature type="domain" description="FAS1" evidence="1">
    <location>
        <begin position="208"/>
        <end position="435"/>
    </location>
</feature>
<reference evidence="3" key="1">
    <citation type="submission" date="2017-09" db="EMBL/GenBank/DDBJ databases">
        <authorList>
            <person name="Varghese N."/>
            <person name="Submissions S."/>
        </authorList>
    </citation>
    <scope>NUCLEOTIDE SEQUENCE [LARGE SCALE GENOMIC DNA]</scope>
    <source>
        <strain evidence="3">CGMCC 1.12803</strain>
    </source>
</reference>
<gene>
    <name evidence="2" type="ORF">SAMN06297358_1174</name>
</gene>
<dbReference type="Pfam" id="PF02469">
    <property type="entry name" value="Fasciclin"/>
    <property type="match status" value="1"/>
</dbReference>
<proteinExistence type="predicted"/>
<organism evidence="2 3">
    <name type="scientific">Pedobacter xixiisoli</name>
    <dbReference type="NCBI Taxonomy" id="1476464"/>
    <lineage>
        <taxon>Bacteria</taxon>
        <taxon>Pseudomonadati</taxon>
        <taxon>Bacteroidota</taxon>
        <taxon>Sphingobacteriia</taxon>
        <taxon>Sphingobacteriales</taxon>
        <taxon>Sphingobacteriaceae</taxon>
        <taxon>Pedobacter</taxon>
    </lineage>
</organism>
<evidence type="ECO:0000313" key="2">
    <source>
        <dbReference type="EMBL" id="SOD13347.1"/>
    </source>
</evidence>
<dbReference type="PANTHER" id="PTHR10900">
    <property type="entry name" value="PERIOSTIN-RELATED"/>
    <property type="match status" value="1"/>
</dbReference>
<accession>A0A285ZUL4</accession>
<name>A0A285ZUL4_9SPHI</name>
<sequence>MKINKSRYIALAISLFAIFLLGACSKTEFLPEPEGAKIPFQSDATQTVEELLAASPAKLFYSAWQKSNIKDVLNATTSKQIFTVFVPNDAAMQAAGLGASQIGQKSVAELADLMKFYITLGPVAPEELKTRTDNFMVKSMLVNPQLFLPFYEGGLGNGQRADPYHYRNYMIVREDQLLINGKNVGKLNYQPATNGGIYVIEKAIEIPTKTILEALEADGRFTMFLEAQRMGDDLFIDKIATDMEPLFGYKPSPDEIVQYAYERNYYKNNWTINENALGGPNIVISTLFAPTDEAFHKAGFMSVADVISFNERSLDGIRFDENLFTVVGGFPLDTVFNFHRDFGRMLRPATQGGDRAISNATVFYSNVLSSSLNDYLVSAGGNPTIEYAFKMPLDFTKNGNAVQLKVKGSEYPAANVIEGDINTLNGPIHVVDHLLFPKGFKLK</sequence>
<dbReference type="InterPro" id="IPR050904">
    <property type="entry name" value="Adhesion/Biosynth-related"/>
</dbReference>
<protein>
    <submittedName>
        <fullName evidence="2">Fasciclin domain-containing protein</fullName>
    </submittedName>
</protein>
<dbReference type="Gene3D" id="2.30.180.10">
    <property type="entry name" value="FAS1 domain"/>
    <property type="match status" value="2"/>
</dbReference>
<dbReference type="InterPro" id="IPR000782">
    <property type="entry name" value="FAS1_domain"/>
</dbReference>
<dbReference type="EMBL" id="OCMT01000001">
    <property type="protein sequence ID" value="SOD13347.1"/>
    <property type="molecule type" value="Genomic_DNA"/>
</dbReference>
<evidence type="ECO:0000259" key="1">
    <source>
        <dbReference type="PROSITE" id="PS50213"/>
    </source>
</evidence>